<feature type="domain" description="Helicase ATP-binding" evidence="8">
    <location>
        <begin position="395"/>
        <end position="574"/>
    </location>
</feature>
<dbReference type="InterPro" id="IPR027417">
    <property type="entry name" value="P-loop_NTPase"/>
</dbReference>
<dbReference type="PROSITE" id="PS51194">
    <property type="entry name" value="HELICASE_CTER"/>
    <property type="match status" value="1"/>
</dbReference>
<feature type="region of interest" description="Disordered" evidence="7">
    <location>
        <begin position="234"/>
        <end position="264"/>
    </location>
</feature>
<keyword evidence="2" id="KW-0547">Nucleotide-binding</keyword>
<dbReference type="Pfam" id="PF00271">
    <property type="entry name" value="Helicase_C"/>
    <property type="match status" value="1"/>
</dbReference>
<dbReference type="SUPFAM" id="SSF52540">
    <property type="entry name" value="P-loop containing nucleoside triphosphate hydrolases"/>
    <property type="match status" value="2"/>
</dbReference>
<dbReference type="InterPro" id="IPR044567">
    <property type="entry name" value="CLSY/DRD1"/>
</dbReference>
<evidence type="ECO:0000313" key="10">
    <source>
        <dbReference type="EMBL" id="CAI9101976.1"/>
    </source>
</evidence>
<dbReference type="SMART" id="SM00490">
    <property type="entry name" value="HELICc"/>
    <property type="match status" value="1"/>
</dbReference>
<accession>A0AAV1D3P6</accession>
<evidence type="ECO:0000259" key="9">
    <source>
        <dbReference type="PROSITE" id="PS51194"/>
    </source>
</evidence>
<keyword evidence="3" id="KW-0378">Hydrolase</keyword>
<gene>
    <name evidence="10" type="ORF">OLC1_LOCUS11428</name>
</gene>
<dbReference type="PANTHER" id="PTHR45821:SF1">
    <property type="entry name" value="ATP-DEPENDENT HELICASE FAMILY PROTEIN-RELATED"/>
    <property type="match status" value="1"/>
</dbReference>
<evidence type="ECO:0000256" key="1">
    <source>
        <dbReference type="ARBA" id="ARBA00004123"/>
    </source>
</evidence>
<dbReference type="GO" id="GO:0004386">
    <property type="term" value="F:helicase activity"/>
    <property type="evidence" value="ECO:0007669"/>
    <property type="project" value="UniProtKB-KW"/>
</dbReference>
<organism evidence="10 11">
    <name type="scientific">Oldenlandia corymbosa var. corymbosa</name>
    <dbReference type="NCBI Taxonomy" id="529605"/>
    <lineage>
        <taxon>Eukaryota</taxon>
        <taxon>Viridiplantae</taxon>
        <taxon>Streptophyta</taxon>
        <taxon>Embryophyta</taxon>
        <taxon>Tracheophyta</taxon>
        <taxon>Spermatophyta</taxon>
        <taxon>Magnoliopsida</taxon>
        <taxon>eudicotyledons</taxon>
        <taxon>Gunneridae</taxon>
        <taxon>Pentapetalae</taxon>
        <taxon>asterids</taxon>
        <taxon>lamiids</taxon>
        <taxon>Gentianales</taxon>
        <taxon>Rubiaceae</taxon>
        <taxon>Rubioideae</taxon>
        <taxon>Spermacoceae</taxon>
        <taxon>Hedyotis-Oldenlandia complex</taxon>
        <taxon>Oldenlandia</taxon>
    </lineage>
</organism>
<dbReference type="InterPro" id="IPR014001">
    <property type="entry name" value="Helicase_ATP-bd"/>
</dbReference>
<dbReference type="GO" id="GO:0016787">
    <property type="term" value="F:hydrolase activity"/>
    <property type="evidence" value="ECO:0007669"/>
    <property type="project" value="UniProtKB-KW"/>
</dbReference>
<dbReference type="EMBL" id="OX459121">
    <property type="protein sequence ID" value="CAI9101976.1"/>
    <property type="molecule type" value="Genomic_DNA"/>
</dbReference>
<evidence type="ECO:0000256" key="7">
    <source>
        <dbReference type="SAM" id="MobiDB-lite"/>
    </source>
</evidence>
<feature type="region of interest" description="Disordered" evidence="7">
    <location>
        <begin position="1"/>
        <end position="25"/>
    </location>
</feature>
<dbReference type="GO" id="GO:0080188">
    <property type="term" value="P:gene silencing by siRNA-directed DNA methylation"/>
    <property type="evidence" value="ECO:0007669"/>
    <property type="project" value="InterPro"/>
</dbReference>
<protein>
    <submittedName>
        <fullName evidence="10">OLC1v1000156C1</fullName>
    </submittedName>
</protein>
<evidence type="ECO:0000256" key="3">
    <source>
        <dbReference type="ARBA" id="ARBA00022801"/>
    </source>
</evidence>
<name>A0AAV1D3P6_OLDCO</name>
<proteinExistence type="predicted"/>
<dbReference type="Pfam" id="PF00176">
    <property type="entry name" value="SNF2-rel_dom"/>
    <property type="match status" value="1"/>
</dbReference>
<dbReference type="Gene3D" id="3.40.50.300">
    <property type="entry name" value="P-loop containing nucleotide triphosphate hydrolases"/>
    <property type="match status" value="1"/>
</dbReference>
<dbReference type="PROSITE" id="PS51192">
    <property type="entry name" value="HELICASE_ATP_BIND_1"/>
    <property type="match status" value="1"/>
</dbReference>
<dbReference type="InterPro" id="IPR001650">
    <property type="entry name" value="Helicase_C-like"/>
</dbReference>
<evidence type="ECO:0000256" key="6">
    <source>
        <dbReference type="ARBA" id="ARBA00023242"/>
    </source>
</evidence>
<dbReference type="InterPro" id="IPR049730">
    <property type="entry name" value="SNF2/RAD54-like_C"/>
</dbReference>
<sequence>MWQRQRGDRMPVPGSKIFQRHPPPTNDAYLKKRKRMIEDGSVSNLSNLTSWQEGLERKRQEVSSNVVDYSDPLIISNVMEKLDPGKYGSVTKEIKDLTSRRQQLLMNYFAMDCTHPSKYLNLKPRPSKVILQTERLTSSNVIDVDDDSDTKAIVPLQAGNSLQARPSAGPLVILDSDDDEPEIKEVSQTPGMLILNNQGGKFMMKDFEVQKGMEHYPYAKIELPKKREMDLTSTSEATESNGAYVGVEDDEDDDEHPTATDDGLGDIWKEMSFAMEASKETDTDPSSDEKAAEEPLECDHSFILKDDIGYVCRVCGIIQRSIETIIEYQFTKAKNTRTYRYDGRTSKDSDQTDYVPGRFNVPAHDFAVADIAAHPRHRKQMKPHQIEGFNFLLSNLVTDSPGGCIMAHAPGSGKTFMIISFLQSFMAKYPFSRPLVVLPRGILPIWKKEFQRWQIEDFPLYDFYSVKADSRAQQLEVLKLWADQRSILFLGYKQFSSIVCDTDCGKAATTCQEILLTQPSILILDEGHTPRNKDTDIVSSLERVQTPRKVVLSGTLYQNHVEEVFNILNLVRPKFLQLENSKGIKRRIMSKISMSTRRDISNKCSAKEFYDAVEHTLVKDTDFNRKVSVIKELREMTRKVLHYYRGDFLDELPGLVDFTLLLKLRPKQQQEVVELKKLRKKFKISSAGSALYVHPDLKSLSKNPDVKERVDVEKIDMIVENLDVKDGVKAKFYLNLLKLCESSGEKLLVFSQFLLPLKFLERLTLKVFGYATGKEMFMITGESDNDQREIAMEMFNTSPDARVFFGSIKACGEGVSLVGASRVLILDVHMNPSVTRQAIGRAFRPGQEKKVYVYRLVAAASPEEADHDTCFRKECIAKMWFEWNEFQGHRGFNMEEVKLNECDDKYLEIPRLREDVISVYLR</sequence>
<dbReference type="Gene3D" id="3.40.50.10810">
    <property type="entry name" value="Tandem AAA-ATPase domain"/>
    <property type="match status" value="1"/>
</dbReference>
<feature type="domain" description="Helicase C-terminal" evidence="9">
    <location>
        <begin position="732"/>
        <end position="900"/>
    </location>
</feature>
<evidence type="ECO:0000256" key="2">
    <source>
        <dbReference type="ARBA" id="ARBA00022741"/>
    </source>
</evidence>
<keyword evidence="11" id="KW-1185">Reference proteome</keyword>
<dbReference type="SMART" id="SM00487">
    <property type="entry name" value="DEXDc"/>
    <property type="match status" value="1"/>
</dbReference>
<evidence type="ECO:0000256" key="5">
    <source>
        <dbReference type="ARBA" id="ARBA00022840"/>
    </source>
</evidence>
<dbReference type="Proteomes" id="UP001161247">
    <property type="component" value="Chromosome 4"/>
</dbReference>
<reference evidence="10" key="1">
    <citation type="submission" date="2023-03" db="EMBL/GenBank/DDBJ databases">
        <authorList>
            <person name="Julca I."/>
        </authorList>
    </citation>
    <scope>NUCLEOTIDE SEQUENCE</scope>
</reference>
<evidence type="ECO:0000256" key="4">
    <source>
        <dbReference type="ARBA" id="ARBA00022806"/>
    </source>
</evidence>
<dbReference type="InterPro" id="IPR000330">
    <property type="entry name" value="SNF2_N"/>
</dbReference>
<dbReference type="PANTHER" id="PTHR45821">
    <property type="entry name" value="SNF2 DOMAIN-CONTAINING PROTEIN CLASSY 2-RELATED"/>
    <property type="match status" value="1"/>
</dbReference>
<dbReference type="InterPro" id="IPR038718">
    <property type="entry name" value="SNF2-like_sf"/>
</dbReference>
<dbReference type="GO" id="GO:0005524">
    <property type="term" value="F:ATP binding"/>
    <property type="evidence" value="ECO:0007669"/>
    <property type="project" value="UniProtKB-KW"/>
</dbReference>
<dbReference type="AlphaFoldDB" id="A0AAV1D3P6"/>
<evidence type="ECO:0000259" key="8">
    <source>
        <dbReference type="PROSITE" id="PS51192"/>
    </source>
</evidence>
<keyword evidence="6" id="KW-0539">Nucleus</keyword>
<comment type="subcellular location">
    <subcellularLocation>
        <location evidence="1">Nucleus</location>
    </subcellularLocation>
</comment>
<evidence type="ECO:0000313" key="11">
    <source>
        <dbReference type="Proteomes" id="UP001161247"/>
    </source>
</evidence>
<dbReference type="GO" id="GO:0005634">
    <property type="term" value="C:nucleus"/>
    <property type="evidence" value="ECO:0007669"/>
    <property type="project" value="UniProtKB-SubCell"/>
</dbReference>
<keyword evidence="4" id="KW-0347">Helicase</keyword>
<dbReference type="CDD" id="cd18793">
    <property type="entry name" value="SF2_C_SNF"/>
    <property type="match status" value="1"/>
</dbReference>
<keyword evidence="5" id="KW-0067">ATP-binding</keyword>